<keyword evidence="1" id="KW-0812">Transmembrane</keyword>
<comment type="caution">
    <text evidence="2">The sequence shown here is derived from an EMBL/GenBank/DDBJ whole genome shotgun (WGS) entry which is preliminary data.</text>
</comment>
<feature type="transmembrane region" description="Helical" evidence="1">
    <location>
        <begin position="34"/>
        <end position="55"/>
    </location>
</feature>
<gene>
    <name evidence="2" type="ORF">Ssi02_58080</name>
</gene>
<evidence type="ECO:0008006" key="4">
    <source>
        <dbReference type="Google" id="ProtNLM"/>
    </source>
</evidence>
<dbReference type="Proteomes" id="UP000606172">
    <property type="component" value="Unassembled WGS sequence"/>
</dbReference>
<accession>A0A919RLV0</accession>
<sequence>MIALTIGVAVAVLLIVLLILRRKGADNHEHGPIALDFAANLALAVYLLVLAYAAVLCRDAITAASTDATAEAETLTELYWTVAPIPGSGEIRNQIKTYTSQSITLDWPLMPEDKLSPVPDTTLEGLRASLLRLSPKQEDMRDLHKDALSLASQVSHARTIRAEDAGTHLESIFVVAMLLSGMFVIALPWFNGAKPSGASVVGDVVRMTVVLFGIVFIQMISHPYSGASAVEPTAFESAQQQYNRIDAQFPVVTTANN</sequence>
<proteinExistence type="predicted"/>
<dbReference type="EMBL" id="BOOW01000037">
    <property type="protein sequence ID" value="GII95577.1"/>
    <property type="molecule type" value="Genomic_DNA"/>
</dbReference>
<dbReference type="RefSeq" id="WP_204030633.1">
    <property type="nucleotide sequence ID" value="NZ_BOOW01000037.1"/>
</dbReference>
<keyword evidence="1" id="KW-0472">Membrane</keyword>
<name>A0A919RLV0_9ACTN</name>
<feature type="transmembrane region" description="Helical" evidence="1">
    <location>
        <begin position="171"/>
        <end position="190"/>
    </location>
</feature>
<organism evidence="2 3">
    <name type="scientific">Sinosporangium siamense</name>
    <dbReference type="NCBI Taxonomy" id="1367973"/>
    <lineage>
        <taxon>Bacteria</taxon>
        <taxon>Bacillati</taxon>
        <taxon>Actinomycetota</taxon>
        <taxon>Actinomycetes</taxon>
        <taxon>Streptosporangiales</taxon>
        <taxon>Streptosporangiaceae</taxon>
        <taxon>Sinosporangium</taxon>
    </lineage>
</organism>
<keyword evidence="1" id="KW-1133">Transmembrane helix</keyword>
<reference evidence="2" key="1">
    <citation type="submission" date="2021-01" db="EMBL/GenBank/DDBJ databases">
        <title>Whole genome shotgun sequence of Sinosporangium siamense NBRC 109515.</title>
        <authorList>
            <person name="Komaki H."/>
            <person name="Tamura T."/>
        </authorList>
    </citation>
    <scope>NUCLEOTIDE SEQUENCE</scope>
    <source>
        <strain evidence="2">NBRC 109515</strain>
    </source>
</reference>
<evidence type="ECO:0000313" key="3">
    <source>
        <dbReference type="Proteomes" id="UP000606172"/>
    </source>
</evidence>
<protein>
    <recommendedName>
        <fullName evidence="4">DUF4239 domain-containing protein</fullName>
    </recommendedName>
</protein>
<evidence type="ECO:0000256" key="1">
    <source>
        <dbReference type="SAM" id="Phobius"/>
    </source>
</evidence>
<keyword evidence="3" id="KW-1185">Reference proteome</keyword>
<dbReference type="Pfam" id="PF14023">
    <property type="entry name" value="Bestrophin-like"/>
    <property type="match status" value="1"/>
</dbReference>
<dbReference type="InterPro" id="IPR025333">
    <property type="entry name" value="DUF4239"/>
</dbReference>
<dbReference type="AlphaFoldDB" id="A0A919RLV0"/>
<evidence type="ECO:0000313" key="2">
    <source>
        <dbReference type="EMBL" id="GII95577.1"/>
    </source>
</evidence>